<keyword evidence="2" id="KW-1185">Reference proteome</keyword>
<name>A0A6P6V2Y1_COFAR</name>
<sequence length="551" mass="60119">MFASQLLRILQTIPADVNYETWDLDIPEVKLTMKKDKSDILCHSNGFERVADPLAFQMENVHDSLHASVLKCSEVADIRTTTDDDKARDPGKLGDHEGPLCHSNDGAGGTELSDHEDKLRSSPKFESSIIVDGEKESRDSEKLCTNVSSLFVSESDSRRYTDKSVRECELSEVIVCYRDSNYQIVKDICVDEGLPTQDKTLIEADKDGHTGMFAPQPCQDQHSGTIRGCHDTEPGQDGLKASTVDDITNSVSIDCGAKEEVDISTFFMEGSKSSLEEHAGKDATEVRGPGNVTQMGEANWSSTERRADDVSEDESAVISGRSSQESVVQDSIQLLSNCDGNKAPKQLDEVPSVDSILESLAVAFTADASKKSGTANNLHYNSKVESGTITFDFKSPKPAIDSHADESAENSHEEVLKSEGVLNHKQENLTDQSAALIECGSSTDKNETTVHEPKAQQPDAVDHPSQVHRGGGESSFSSTGPLSGLITYSGPIAYSGSISLRSDSSTTSTRSFAFPILQSEWNSSPVRMTKAERRHIRKHRGWIQGLFCCRF</sequence>
<protein>
    <submittedName>
        <fullName evidence="3 4">Uncharacterized protein isoform X1</fullName>
    </submittedName>
</protein>
<accession>A0A6P6V2Y1</accession>
<feature type="compositionally biased region" description="Basic and acidic residues" evidence="1">
    <location>
        <begin position="444"/>
        <end position="454"/>
    </location>
</feature>
<dbReference type="GeneID" id="140004008"/>
<reference evidence="3 4" key="2">
    <citation type="submission" date="2025-05" db="UniProtKB">
        <authorList>
            <consortium name="RefSeq"/>
        </authorList>
    </citation>
    <scope>IDENTIFICATION</scope>
    <source>
        <tissue evidence="3 4">Leaves</tissue>
    </source>
</reference>
<evidence type="ECO:0000313" key="3">
    <source>
        <dbReference type="RefSeq" id="XP_027097055.2"/>
    </source>
</evidence>
<dbReference type="OrthoDB" id="1911032at2759"/>
<proteinExistence type="predicted"/>
<reference evidence="2" key="1">
    <citation type="journal article" date="2025" name="Foods">
        <title>Unveiling the Microbial Signatures of Arabica Coffee Cherries: Insights into Ripeness Specific Diversity, Functional Traits, and Implications for Quality and Safety.</title>
        <authorList>
            <consortium name="RefSeq"/>
            <person name="Tenea G.N."/>
            <person name="Cifuentes V."/>
            <person name="Reyes P."/>
            <person name="Cevallos-Vallejos M."/>
        </authorList>
    </citation>
    <scope>NUCLEOTIDE SEQUENCE [LARGE SCALE GENOMIC DNA]</scope>
</reference>
<evidence type="ECO:0000256" key="1">
    <source>
        <dbReference type="SAM" id="MobiDB-lite"/>
    </source>
</evidence>
<feature type="region of interest" description="Disordered" evidence="1">
    <location>
        <begin position="81"/>
        <end position="133"/>
    </location>
</feature>
<dbReference type="RefSeq" id="XP_027097056.2">
    <property type="nucleotide sequence ID" value="XM_027241255.2"/>
</dbReference>
<feature type="region of interest" description="Disordered" evidence="1">
    <location>
        <begin position="443"/>
        <end position="479"/>
    </location>
</feature>
<feature type="region of interest" description="Disordered" evidence="1">
    <location>
        <begin position="275"/>
        <end position="324"/>
    </location>
</feature>
<dbReference type="Proteomes" id="UP001652660">
    <property type="component" value="Chromosome 11e"/>
</dbReference>
<gene>
    <name evidence="3 4" type="primary">LOC140004008</name>
</gene>
<dbReference type="InterPro" id="IPR040378">
    <property type="entry name" value="BASL"/>
</dbReference>
<evidence type="ECO:0000313" key="4">
    <source>
        <dbReference type="RefSeq" id="XP_027097056.2"/>
    </source>
</evidence>
<dbReference type="RefSeq" id="XP_027097055.2">
    <property type="nucleotide sequence ID" value="XM_027241254.2"/>
</dbReference>
<dbReference type="PANTHER" id="PTHR33914:SF2">
    <property type="entry name" value="OS02G0582100 PROTEIN"/>
    <property type="match status" value="1"/>
</dbReference>
<feature type="compositionally biased region" description="Basic and acidic residues" evidence="1">
    <location>
        <begin position="275"/>
        <end position="285"/>
    </location>
</feature>
<dbReference type="PANTHER" id="PTHR33914">
    <property type="entry name" value="18S PRE-RIBOSOMAL ASSEMBLY PROTEIN GAR2-LIKE PROTEIN"/>
    <property type="match status" value="1"/>
</dbReference>
<organism evidence="2 3">
    <name type="scientific">Coffea arabica</name>
    <name type="common">Arabian coffee</name>
    <dbReference type="NCBI Taxonomy" id="13443"/>
    <lineage>
        <taxon>Eukaryota</taxon>
        <taxon>Viridiplantae</taxon>
        <taxon>Streptophyta</taxon>
        <taxon>Embryophyta</taxon>
        <taxon>Tracheophyta</taxon>
        <taxon>Spermatophyta</taxon>
        <taxon>Magnoliopsida</taxon>
        <taxon>eudicotyledons</taxon>
        <taxon>Gunneridae</taxon>
        <taxon>Pentapetalae</taxon>
        <taxon>asterids</taxon>
        <taxon>lamiids</taxon>
        <taxon>Gentianales</taxon>
        <taxon>Rubiaceae</taxon>
        <taxon>Ixoroideae</taxon>
        <taxon>Gardenieae complex</taxon>
        <taxon>Bertiereae - Coffeeae clade</taxon>
        <taxon>Coffeeae</taxon>
        <taxon>Coffea</taxon>
    </lineage>
</organism>
<feature type="compositionally biased region" description="Polar residues" evidence="1">
    <location>
        <begin position="291"/>
        <end position="302"/>
    </location>
</feature>
<evidence type="ECO:0000313" key="2">
    <source>
        <dbReference type="Proteomes" id="UP001652660"/>
    </source>
</evidence>
<feature type="compositionally biased region" description="Basic and acidic residues" evidence="1">
    <location>
        <begin position="81"/>
        <end position="99"/>
    </location>
</feature>